<dbReference type="Pfam" id="PF04203">
    <property type="entry name" value="Sortase"/>
    <property type="match status" value="1"/>
</dbReference>
<dbReference type="EMBL" id="JBHMBH010000018">
    <property type="protein sequence ID" value="MFB9713859.1"/>
    <property type="molecule type" value="Genomic_DNA"/>
</dbReference>
<keyword evidence="4" id="KW-1185">Reference proteome</keyword>
<gene>
    <name evidence="3" type="ORF">ACFFPI_06795</name>
</gene>
<dbReference type="InterPro" id="IPR023365">
    <property type="entry name" value="Sortase_dom-sf"/>
</dbReference>
<reference evidence="3 4" key="1">
    <citation type="submission" date="2024-09" db="EMBL/GenBank/DDBJ databases">
        <authorList>
            <person name="Sun Q."/>
            <person name="Mori K."/>
        </authorList>
    </citation>
    <scope>NUCLEOTIDE SEQUENCE [LARGE SCALE GENOMIC DNA]</scope>
    <source>
        <strain evidence="3 4">JCM 13519</strain>
    </source>
</reference>
<evidence type="ECO:0000256" key="1">
    <source>
        <dbReference type="ARBA" id="ARBA00022801"/>
    </source>
</evidence>
<keyword evidence="1" id="KW-0378">Hydrolase</keyword>
<dbReference type="CDD" id="cd05829">
    <property type="entry name" value="Sortase_F"/>
    <property type="match status" value="1"/>
</dbReference>
<feature type="compositionally biased region" description="Polar residues" evidence="2">
    <location>
        <begin position="50"/>
        <end position="61"/>
    </location>
</feature>
<organism evidence="3 4">
    <name type="scientific">Arthrobacter methylotrophus</name>
    <dbReference type="NCBI Taxonomy" id="121291"/>
    <lineage>
        <taxon>Bacteria</taxon>
        <taxon>Bacillati</taxon>
        <taxon>Actinomycetota</taxon>
        <taxon>Actinomycetes</taxon>
        <taxon>Micrococcales</taxon>
        <taxon>Micrococcaceae</taxon>
        <taxon>Arthrobacter</taxon>
    </lineage>
</organism>
<name>A0ABV5UPU6_9MICC</name>
<feature type="region of interest" description="Disordered" evidence="2">
    <location>
        <begin position="48"/>
        <end position="93"/>
    </location>
</feature>
<dbReference type="Gene3D" id="2.40.260.10">
    <property type="entry name" value="Sortase"/>
    <property type="match status" value="1"/>
</dbReference>
<dbReference type="SUPFAM" id="SSF63817">
    <property type="entry name" value="Sortase"/>
    <property type="match status" value="1"/>
</dbReference>
<sequence length="240" mass="25167">MRRATSPTARVRHRIRNLAAGVLTTLGLTVVLIYGIPLMTGAQPLLAVPGQSSEPVPSSAGTTDTVPPVVSTPAEAEAAATRELERAPAGPGQPVRVQVPRLALDIPVLPMALPADHRVNPPSNGFAYWISDYGPAGPGATNTTYLAAHSWNLGYAAFNALMDIQAGAGRVQPGDAVLVTTLEGVTHYTVTSTAGYAKSTLESRDDLWAAVPGRLVLLTCFQLNDAGATQNYVVYAKRTD</sequence>
<dbReference type="InterPro" id="IPR005754">
    <property type="entry name" value="Sortase"/>
</dbReference>
<accession>A0ABV5UPU6</accession>
<comment type="caution">
    <text evidence="3">The sequence shown here is derived from an EMBL/GenBank/DDBJ whole genome shotgun (WGS) entry which is preliminary data.</text>
</comment>
<proteinExistence type="predicted"/>
<protein>
    <submittedName>
        <fullName evidence="3">Class F sortase</fullName>
    </submittedName>
</protein>
<dbReference type="RefSeq" id="WP_345052253.1">
    <property type="nucleotide sequence ID" value="NZ_BAABED010000001.1"/>
</dbReference>
<evidence type="ECO:0000313" key="4">
    <source>
        <dbReference type="Proteomes" id="UP001589536"/>
    </source>
</evidence>
<feature type="compositionally biased region" description="Low complexity" evidence="2">
    <location>
        <begin position="62"/>
        <end position="79"/>
    </location>
</feature>
<dbReference type="Proteomes" id="UP001589536">
    <property type="component" value="Unassembled WGS sequence"/>
</dbReference>
<evidence type="ECO:0000313" key="3">
    <source>
        <dbReference type="EMBL" id="MFB9713859.1"/>
    </source>
</evidence>
<dbReference type="InterPro" id="IPR042001">
    <property type="entry name" value="Sortase_F"/>
</dbReference>
<evidence type="ECO:0000256" key="2">
    <source>
        <dbReference type="SAM" id="MobiDB-lite"/>
    </source>
</evidence>